<evidence type="ECO:0000256" key="3">
    <source>
        <dbReference type="PROSITE-ProRule" id="PRU00339"/>
    </source>
</evidence>
<keyword evidence="2 3" id="KW-0802">TPR repeat</keyword>
<dbReference type="Pfam" id="PF13181">
    <property type="entry name" value="TPR_8"/>
    <property type="match status" value="3"/>
</dbReference>
<dbReference type="InterPro" id="IPR019734">
    <property type="entry name" value="TPR_rpt"/>
</dbReference>
<comment type="caution">
    <text evidence="4">The sequence shown here is derived from an EMBL/GenBank/DDBJ whole genome shotgun (WGS) entry which is preliminary data.</text>
</comment>
<dbReference type="EMBL" id="JRLX01000003">
    <property type="protein sequence ID" value="KGO87784.1"/>
    <property type="molecule type" value="Genomic_DNA"/>
</dbReference>
<dbReference type="GO" id="GO:0009279">
    <property type="term" value="C:cell outer membrane"/>
    <property type="evidence" value="ECO:0007669"/>
    <property type="project" value="TreeGrafter"/>
</dbReference>
<evidence type="ECO:0000256" key="1">
    <source>
        <dbReference type="ARBA" id="ARBA00022737"/>
    </source>
</evidence>
<dbReference type="Proteomes" id="UP000030152">
    <property type="component" value="Unassembled WGS sequence"/>
</dbReference>
<dbReference type="eggNOG" id="COG1729">
    <property type="taxonomic scope" value="Bacteria"/>
</dbReference>
<dbReference type="RefSeq" id="WP_020212745.1">
    <property type="nucleotide sequence ID" value="NZ_JRLX01000003.1"/>
</dbReference>
<dbReference type="PANTHER" id="PTHR44858">
    <property type="entry name" value="TETRATRICOPEPTIDE REPEAT PROTEIN 6"/>
    <property type="match status" value="1"/>
</dbReference>
<dbReference type="SMART" id="SM00028">
    <property type="entry name" value="TPR"/>
    <property type="match status" value="10"/>
</dbReference>
<reference evidence="4 5" key="1">
    <citation type="submission" date="2013-09" db="EMBL/GenBank/DDBJ databases">
        <authorList>
            <person name="Zeng Z."/>
            <person name="Chen C."/>
        </authorList>
    </citation>
    <scope>NUCLEOTIDE SEQUENCE [LARGE SCALE GENOMIC DNA]</scope>
    <source>
        <strain evidence="4 5">WB 3.3-2</strain>
    </source>
</reference>
<dbReference type="OrthoDB" id="9814448at2"/>
<name>A0A0A2M687_9FLAO</name>
<accession>A0A0A2M687</accession>
<dbReference type="AlphaFoldDB" id="A0A0A2M687"/>
<feature type="repeat" description="TPR" evidence="3">
    <location>
        <begin position="282"/>
        <end position="315"/>
    </location>
</feature>
<evidence type="ECO:0000313" key="5">
    <source>
        <dbReference type="Proteomes" id="UP000030152"/>
    </source>
</evidence>
<dbReference type="PROSITE" id="PS50005">
    <property type="entry name" value="TPR"/>
    <property type="match status" value="4"/>
</dbReference>
<evidence type="ECO:0000256" key="2">
    <source>
        <dbReference type="ARBA" id="ARBA00022803"/>
    </source>
</evidence>
<dbReference type="Pfam" id="PF12895">
    <property type="entry name" value="ANAPC3"/>
    <property type="match status" value="1"/>
</dbReference>
<dbReference type="eggNOG" id="COG0457">
    <property type="taxonomic scope" value="Bacteria"/>
</dbReference>
<gene>
    <name evidence="4" type="ORF">Q765_04645</name>
</gene>
<dbReference type="STRING" id="1121895.GCA_000378485_01594"/>
<dbReference type="GO" id="GO:0046813">
    <property type="term" value="P:receptor-mediated virion attachment to host cell"/>
    <property type="evidence" value="ECO:0007669"/>
    <property type="project" value="TreeGrafter"/>
</dbReference>
<protein>
    <submittedName>
        <fullName evidence="4">Tetratricopeptide repeat protein</fullName>
    </submittedName>
</protein>
<dbReference type="InterPro" id="IPR011990">
    <property type="entry name" value="TPR-like_helical_dom_sf"/>
</dbReference>
<proteinExistence type="predicted"/>
<dbReference type="PANTHER" id="PTHR44858:SF1">
    <property type="entry name" value="UDP-N-ACETYLGLUCOSAMINE--PEPTIDE N-ACETYLGLUCOSAMINYLTRANSFERASE SPINDLY-RELATED"/>
    <property type="match status" value="1"/>
</dbReference>
<evidence type="ECO:0000313" key="4">
    <source>
        <dbReference type="EMBL" id="KGO87784.1"/>
    </source>
</evidence>
<dbReference type="Gene3D" id="1.25.40.10">
    <property type="entry name" value="Tetratricopeptide repeat domain"/>
    <property type="match status" value="7"/>
</dbReference>
<dbReference type="Pfam" id="PF13174">
    <property type="entry name" value="TPR_6"/>
    <property type="match status" value="3"/>
</dbReference>
<keyword evidence="1" id="KW-0677">Repeat</keyword>
<feature type="repeat" description="TPR" evidence="3">
    <location>
        <begin position="544"/>
        <end position="577"/>
    </location>
</feature>
<feature type="repeat" description="TPR" evidence="3">
    <location>
        <begin position="317"/>
        <end position="350"/>
    </location>
</feature>
<organism evidence="4 5">
    <name type="scientific">Flavobacterium rivuli WB 3.3-2 = DSM 21788</name>
    <dbReference type="NCBI Taxonomy" id="1121895"/>
    <lineage>
        <taxon>Bacteria</taxon>
        <taxon>Pseudomonadati</taxon>
        <taxon>Bacteroidota</taxon>
        <taxon>Flavobacteriia</taxon>
        <taxon>Flavobacteriales</taxon>
        <taxon>Flavobacteriaceae</taxon>
        <taxon>Flavobacterium</taxon>
    </lineage>
</organism>
<keyword evidence="5" id="KW-1185">Reference proteome</keyword>
<sequence>MRRLNRALLYSLPFWGLSLSAQQSTIYTHQLKDYDKAVSLYNDKQYQAAQILFEKTKSDNQDTDVQADCAYYIAVSAIKLNQKNADVLMQDFVEDYPTSTKQNQAFVEVAGYHFSQGHYKEALEWYDKVDESALGTADRDRYNFQKGYSYFSNGDKKEADKYLTKVKDSKVYGTQAKYYLGFLAYEGDDYKKATQYFEQVEQTEEKAKYSEKLSYFQADMAFKQGNFQKAIDVGVPQLPKSDASEKSELNKIIGESYFNLGQYDKAIPYLKNYKGTKGKWNNTDFYQLGYAYYKQGDYENAIAEFNKIIGGNDAVAQNAYYHLGESYLKTNKKQQALNAFKNASEMEFDAKIQEDAYLNYAKLSYEIGNPYQSVPGVLSAFMEKYPSSPFRTEVQNLLINSYITSKNYKEALVLLEKNKSPENRLAYQKVTFYRGMELYTDGDYQNALALFKKSITEQKDPRITARATFWKAETEYVLDQFSEALISFKQFAGFAEAKTTPEFKHINYNIAYTYFKQKEYEQAAKYFGDYVASASAKDDKVRLNDSYLRLGDSQFVTGKYWPAMEAYNKAIEMNGIDGDYALFQKAISYGFVARNEKKIEDLTKFVQTYPKSQYADDAMYELGNTYVTEKQTTQAIATYDKLIANYKESAYVSRSIMRQALIYYNAEQDEKALVKFKEVVAKYPNTPEAMEAVETARLIYVDNGRTDEYATWVKTLGFVDVSDADLDNTAFEAAEKQYLQNNTKQAISSLSSYVAKFPNGISSLKANFYLAQSYYAEALEKNAIPHYEFVISKPRSEYTEQALARLAQIYLKTNDYAAATPVLKRLESEGEYPQNKTFAQSNLMKSYYEQKDYVNAVIYADKVLANTKTEDRVKSDAQIIVARSAIKTNDEVKAKAAYAKLLTIAKGELAAEALYYDAYFKNKEGKYEASNTTVQKLSKDYSGYKYFGAKGLVIMAKNFYGLKDSFQATYILESVIKNFTTYQDVVQEAQTELDRIKAEEGKRNSSIQN</sequence>
<dbReference type="SUPFAM" id="SSF48452">
    <property type="entry name" value="TPR-like"/>
    <property type="match status" value="5"/>
</dbReference>
<feature type="repeat" description="TPR" evidence="3">
    <location>
        <begin position="174"/>
        <end position="207"/>
    </location>
</feature>
<dbReference type="InterPro" id="IPR050498">
    <property type="entry name" value="Ycf3"/>
</dbReference>